<evidence type="ECO:0000256" key="12">
    <source>
        <dbReference type="PIRSR" id="PIRSR603542-1"/>
    </source>
</evidence>
<feature type="binding site" evidence="12">
    <location>
        <position position="65"/>
    </location>
    <ligand>
        <name>CoA</name>
        <dbReference type="ChEBI" id="CHEBI:57287"/>
    </ligand>
</feature>
<evidence type="ECO:0000256" key="4">
    <source>
        <dbReference type="ARBA" id="ARBA00011503"/>
    </source>
</evidence>
<proteinExistence type="inferred from homology"/>
<dbReference type="KEGG" id="pmaw:MACH26_05170"/>
<feature type="binding site" evidence="12">
    <location>
        <position position="57"/>
    </location>
    <ligand>
        <name>CoA</name>
        <dbReference type="ChEBI" id="CHEBI:57287"/>
    </ligand>
</feature>
<feature type="binding site" evidence="12">
    <location>
        <position position="169"/>
    </location>
    <ligand>
        <name>CoA</name>
        <dbReference type="ChEBI" id="CHEBI:57287"/>
    </ligand>
</feature>
<comment type="subunit">
    <text evidence="4">EntB, EntD, EntE, and EntF form a multienzyme complex called enterobactin synthase.</text>
</comment>
<keyword evidence="7" id="KW-0259">Enterobactin biosynthesis</keyword>
<dbReference type="PANTHER" id="PTHR38096">
    <property type="entry name" value="ENTEROBACTIN SYNTHASE COMPONENT D"/>
    <property type="match status" value="1"/>
</dbReference>
<evidence type="ECO:0000256" key="9">
    <source>
        <dbReference type="ARBA" id="ARBA00031996"/>
    </source>
</evidence>
<protein>
    <recommendedName>
        <fullName evidence="5">Enterobactin synthase component D</fullName>
    </recommendedName>
    <alternativeName>
        <fullName evidence="8">4'-phosphopantetheinyl transferase EntD</fullName>
    </alternativeName>
    <alternativeName>
        <fullName evidence="9">Enterochelin synthase D</fullName>
    </alternativeName>
</protein>
<evidence type="ECO:0000259" key="14">
    <source>
        <dbReference type="Pfam" id="PF01648"/>
    </source>
</evidence>
<dbReference type="InterPro" id="IPR041354">
    <property type="entry name" value="4PPT_N"/>
</dbReference>
<keyword evidence="17" id="KW-1185">Reference proteome</keyword>
<dbReference type="GO" id="GO:0009366">
    <property type="term" value="C:enterobactin synthetase complex"/>
    <property type="evidence" value="ECO:0007669"/>
    <property type="project" value="InterPro"/>
</dbReference>
<feature type="binding site" evidence="12">
    <location>
        <begin position="101"/>
        <end position="102"/>
    </location>
    <ligand>
        <name>CoA</name>
        <dbReference type="ChEBI" id="CHEBI:57287"/>
    </ligand>
</feature>
<comment type="similarity">
    <text evidence="3">Belongs to the P-Pant transferase superfamily. EntD family.</text>
</comment>
<feature type="binding site" evidence="13">
    <location>
        <position position="125"/>
    </location>
    <ligand>
        <name>Mg(2+)</name>
        <dbReference type="ChEBI" id="CHEBI:18420"/>
    </ligand>
</feature>
<dbReference type="RefSeq" id="WP_338290907.1">
    <property type="nucleotide sequence ID" value="NZ_AP027272.1"/>
</dbReference>
<reference evidence="16" key="1">
    <citation type="submission" date="2023-01" db="EMBL/GenBank/DDBJ databases">
        <title>Complete genome sequence of Planctobacterium marinum strain Dej080120_11.</title>
        <authorList>
            <person name="Ueki S."/>
            <person name="Maruyama F."/>
        </authorList>
    </citation>
    <scope>NUCLEOTIDE SEQUENCE</scope>
    <source>
        <strain evidence="16">Dej080120_11</strain>
    </source>
</reference>
<evidence type="ECO:0000256" key="8">
    <source>
        <dbReference type="ARBA" id="ARBA00029894"/>
    </source>
</evidence>
<evidence type="ECO:0000256" key="7">
    <source>
        <dbReference type="ARBA" id="ARBA00023191"/>
    </source>
</evidence>
<dbReference type="SUPFAM" id="SSF56214">
    <property type="entry name" value="4'-phosphopantetheinyl transferase"/>
    <property type="match status" value="1"/>
</dbReference>
<dbReference type="GO" id="GO:0000287">
    <property type="term" value="F:magnesium ion binding"/>
    <property type="evidence" value="ECO:0007669"/>
    <property type="project" value="InterPro"/>
</dbReference>
<feature type="binding site" evidence="13">
    <location>
        <position position="126"/>
    </location>
    <ligand>
        <name>Mg(2+)</name>
        <dbReference type="ChEBI" id="CHEBI:18420"/>
    </ligand>
</feature>
<dbReference type="GO" id="GO:0009239">
    <property type="term" value="P:enterobactin biosynthetic process"/>
    <property type="evidence" value="ECO:0007669"/>
    <property type="project" value="UniProtKB-KW"/>
</dbReference>
<dbReference type="Pfam" id="PF17837">
    <property type="entry name" value="4PPT_N"/>
    <property type="match status" value="1"/>
</dbReference>
<name>A0AA48KN07_9ALTE</name>
<dbReference type="InterPro" id="IPR037143">
    <property type="entry name" value="4-PPantetheinyl_Trfase_dom_sf"/>
</dbReference>
<organism evidence="16 17">
    <name type="scientific">Planctobacterium marinum</name>
    <dbReference type="NCBI Taxonomy" id="1631968"/>
    <lineage>
        <taxon>Bacteria</taxon>
        <taxon>Pseudomonadati</taxon>
        <taxon>Pseudomonadota</taxon>
        <taxon>Gammaproteobacteria</taxon>
        <taxon>Alteromonadales</taxon>
        <taxon>Alteromonadaceae</taxon>
        <taxon>Planctobacterium</taxon>
    </lineage>
</organism>
<evidence type="ECO:0000313" key="17">
    <source>
        <dbReference type="Proteomes" id="UP001333710"/>
    </source>
</evidence>
<dbReference type="Pfam" id="PF01648">
    <property type="entry name" value="ACPS"/>
    <property type="match status" value="1"/>
</dbReference>
<dbReference type="EMBL" id="AP027272">
    <property type="protein sequence ID" value="BDX04996.1"/>
    <property type="molecule type" value="Genomic_DNA"/>
</dbReference>
<evidence type="ECO:0000259" key="15">
    <source>
        <dbReference type="Pfam" id="PF17837"/>
    </source>
</evidence>
<comment type="pathway">
    <text evidence="2">Siderophore biosynthesis; enterobactin biosynthesis.</text>
</comment>
<sequence length="237" mass="26476">MTDIGFIQEIPFKAPPEISQKTIVSRCHFDLSRYDDSLFNEFAIVFPEALKNAVPKRKAEFLAGRYCAGRALQALRCAQHQVGIGENRSPLWPDGVVGAISHDCNNAIVMAKHKTSTTDAIGVDIEKWIAESELDKVQQLVLNQDEHQLLMQSGLSMQQGITTLFSAKESFFKAIYNQVGEYFGFEEAQLIDIVLTPGGGQLKLAISPFLKEHLIQLQPYLIRFCFEPDGVLTICDI</sequence>
<evidence type="ECO:0000256" key="11">
    <source>
        <dbReference type="ARBA" id="ARBA00049191"/>
    </source>
</evidence>
<dbReference type="GO" id="GO:0008897">
    <property type="term" value="F:holo-[acyl-carrier-protein] synthase activity"/>
    <property type="evidence" value="ECO:0007669"/>
    <property type="project" value="InterPro"/>
</dbReference>
<evidence type="ECO:0000256" key="10">
    <source>
        <dbReference type="ARBA" id="ARBA00049176"/>
    </source>
</evidence>
<evidence type="ECO:0000313" key="16">
    <source>
        <dbReference type="EMBL" id="BDX04996.1"/>
    </source>
</evidence>
<evidence type="ECO:0000256" key="1">
    <source>
        <dbReference type="ARBA" id="ARBA00003937"/>
    </source>
</evidence>
<accession>A0AA48KN07</accession>
<feature type="binding site" evidence="12">
    <location>
        <position position="173"/>
    </location>
    <ligand>
        <name>CoA</name>
        <dbReference type="ChEBI" id="CHEBI:57287"/>
    </ligand>
</feature>
<feature type="domain" description="4'-phosphopantetheinyl transferase N-terminal" evidence="15">
    <location>
        <begin position="47"/>
        <end position="111"/>
    </location>
</feature>
<keyword evidence="6 16" id="KW-0808">Transferase</keyword>
<evidence type="ECO:0000256" key="6">
    <source>
        <dbReference type="ARBA" id="ARBA00022679"/>
    </source>
</evidence>
<dbReference type="AlphaFoldDB" id="A0AA48KN07"/>
<feature type="binding site" evidence="13">
    <location>
        <position position="124"/>
    </location>
    <ligand>
        <name>Mg(2+)</name>
        <dbReference type="ChEBI" id="CHEBI:18420"/>
    </ligand>
</feature>
<evidence type="ECO:0000256" key="2">
    <source>
        <dbReference type="ARBA" id="ARBA00004993"/>
    </source>
</evidence>
<gene>
    <name evidence="16" type="ORF">MACH26_05170</name>
</gene>
<dbReference type="PANTHER" id="PTHR38096:SF1">
    <property type="entry name" value="ENTEROBACTIN SYNTHASE COMPONENT D"/>
    <property type="match status" value="1"/>
</dbReference>
<dbReference type="PRINTS" id="PR01399">
    <property type="entry name" value="ENTSNTHTASED"/>
</dbReference>
<dbReference type="InterPro" id="IPR003542">
    <property type="entry name" value="Enbac_synth_compD-like"/>
</dbReference>
<dbReference type="Proteomes" id="UP001333710">
    <property type="component" value="Chromosome"/>
</dbReference>
<keyword evidence="13" id="KW-0460">Magnesium</keyword>
<dbReference type="GO" id="GO:0005886">
    <property type="term" value="C:plasma membrane"/>
    <property type="evidence" value="ECO:0007669"/>
    <property type="project" value="TreeGrafter"/>
</dbReference>
<dbReference type="InterPro" id="IPR008278">
    <property type="entry name" value="4-PPantetheinyl_Trfase_dom"/>
</dbReference>
<keyword evidence="13" id="KW-0479">Metal-binding</keyword>
<evidence type="ECO:0000256" key="5">
    <source>
        <dbReference type="ARBA" id="ARBA00019087"/>
    </source>
</evidence>
<feature type="binding site" evidence="12">
    <location>
        <position position="124"/>
    </location>
    <ligand>
        <name>CoA</name>
        <dbReference type="ChEBI" id="CHEBI:57287"/>
    </ligand>
</feature>
<comment type="catalytic activity">
    <reaction evidence="10">
        <text>apo-[aryl-carrier protein] + CoA = holo-[aryl-carrier protein] + adenosine 3',5'-bisphosphate + H(+)</text>
        <dbReference type="Rhea" id="RHEA:48404"/>
        <dbReference type="Rhea" id="RHEA-COMP:15903"/>
        <dbReference type="Rhea" id="RHEA-COMP:17557"/>
        <dbReference type="ChEBI" id="CHEBI:15378"/>
        <dbReference type="ChEBI" id="CHEBI:29999"/>
        <dbReference type="ChEBI" id="CHEBI:57287"/>
        <dbReference type="ChEBI" id="CHEBI:58343"/>
        <dbReference type="ChEBI" id="CHEBI:64479"/>
    </reaction>
</comment>
<feature type="domain" description="4'-phosphopantetheinyl transferase" evidence="14">
    <location>
        <begin position="120"/>
        <end position="193"/>
    </location>
</feature>
<evidence type="ECO:0000256" key="13">
    <source>
        <dbReference type="PIRSR" id="PIRSR603542-2"/>
    </source>
</evidence>
<comment type="cofactor">
    <cofactor evidence="13">
        <name>Mg(2+)</name>
        <dbReference type="ChEBI" id="CHEBI:18420"/>
    </cofactor>
</comment>
<comment type="function">
    <text evidence="1">Involved in the biosynthesis of the siderophore enterobactin (enterochelin), which is a macrocyclic trimeric lactone of N-(2,3-dihydroxybenzoyl)-serine. The serine trilactone serves as a scaffolding for the three catechol functionalities that provide hexadentate coordination for the tightly ligated iron(2+) atoms. Plays an essential role in the assembly of the enterobactin by catalyzing the transfer of the 4'-phosphopantetheine (Ppant) moiety from coenzyme A to the apo-domains of both EntB (ArCP domain) and EntF (PCP domain) to yield their holo-forms which make them competent for the activation of 2,3-dihydroxybenzoate (DHB) and L-serine, respectively.</text>
</comment>
<comment type="catalytic activity">
    <reaction evidence="11">
        <text>apo-[peptidyl-carrier protein] + CoA = holo-[peptidyl-carrier protein] + adenosine 3',5'-bisphosphate + H(+)</text>
        <dbReference type="Rhea" id="RHEA:46228"/>
        <dbReference type="Rhea" id="RHEA-COMP:11479"/>
        <dbReference type="Rhea" id="RHEA-COMP:11480"/>
        <dbReference type="ChEBI" id="CHEBI:15378"/>
        <dbReference type="ChEBI" id="CHEBI:29999"/>
        <dbReference type="ChEBI" id="CHEBI:57287"/>
        <dbReference type="ChEBI" id="CHEBI:58343"/>
        <dbReference type="ChEBI" id="CHEBI:64479"/>
    </reaction>
</comment>
<evidence type="ECO:0000256" key="3">
    <source>
        <dbReference type="ARBA" id="ARBA00008342"/>
    </source>
</evidence>